<protein>
    <submittedName>
        <fullName evidence="1">Uncharacterized protein</fullName>
    </submittedName>
</protein>
<dbReference type="AlphaFoldDB" id="A0A0E9Q6I2"/>
<sequence length="79" mass="8944">MVINISTCVLILGNNPYGDCVPKKTANITLKKVPLKSKQNRSSHFSYKYIQSTWVFARQKKKKISGPMPQISSLITVFK</sequence>
<proteinExistence type="predicted"/>
<reference evidence="1" key="2">
    <citation type="journal article" date="2015" name="Fish Shellfish Immunol.">
        <title>Early steps in the European eel (Anguilla anguilla)-Vibrio vulnificus interaction in the gills: Role of the RtxA13 toxin.</title>
        <authorList>
            <person name="Callol A."/>
            <person name="Pajuelo D."/>
            <person name="Ebbesson L."/>
            <person name="Teles M."/>
            <person name="MacKenzie S."/>
            <person name="Amaro C."/>
        </authorList>
    </citation>
    <scope>NUCLEOTIDE SEQUENCE</scope>
</reference>
<accession>A0A0E9Q6I2</accession>
<dbReference type="EMBL" id="GBXM01096430">
    <property type="protein sequence ID" value="JAH12147.1"/>
    <property type="molecule type" value="Transcribed_RNA"/>
</dbReference>
<evidence type="ECO:0000313" key="1">
    <source>
        <dbReference type="EMBL" id="JAH12147.1"/>
    </source>
</evidence>
<organism evidence="1">
    <name type="scientific">Anguilla anguilla</name>
    <name type="common">European freshwater eel</name>
    <name type="synonym">Muraena anguilla</name>
    <dbReference type="NCBI Taxonomy" id="7936"/>
    <lineage>
        <taxon>Eukaryota</taxon>
        <taxon>Metazoa</taxon>
        <taxon>Chordata</taxon>
        <taxon>Craniata</taxon>
        <taxon>Vertebrata</taxon>
        <taxon>Euteleostomi</taxon>
        <taxon>Actinopterygii</taxon>
        <taxon>Neopterygii</taxon>
        <taxon>Teleostei</taxon>
        <taxon>Anguilliformes</taxon>
        <taxon>Anguillidae</taxon>
        <taxon>Anguilla</taxon>
    </lineage>
</organism>
<name>A0A0E9Q6I2_ANGAN</name>
<reference evidence="1" key="1">
    <citation type="submission" date="2014-11" db="EMBL/GenBank/DDBJ databases">
        <authorList>
            <person name="Amaro Gonzalez C."/>
        </authorList>
    </citation>
    <scope>NUCLEOTIDE SEQUENCE</scope>
</reference>